<dbReference type="CDD" id="cd12680">
    <property type="entry name" value="RRM_THOC4"/>
    <property type="match status" value="1"/>
</dbReference>
<dbReference type="PROSITE" id="PS50102">
    <property type="entry name" value="RRM"/>
    <property type="match status" value="1"/>
</dbReference>
<dbReference type="SMART" id="SM00360">
    <property type="entry name" value="RRM"/>
    <property type="match status" value="1"/>
</dbReference>
<dbReference type="InterPro" id="IPR051229">
    <property type="entry name" value="ALYREF_mRNA_export"/>
</dbReference>
<dbReference type="GO" id="GO:0005634">
    <property type="term" value="C:nucleus"/>
    <property type="evidence" value="ECO:0007669"/>
    <property type="project" value="TreeGrafter"/>
</dbReference>
<accession>A0A7J7M5P8</accession>
<dbReference type="Proteomes" id="UP000541444">
    <property type="component" value="Unassembled WGS sequence"/>
</dbReference>
<dbReference type="GO" id="GO:0003729">
    <property type="term" value="F:mRNA binding"/>
    <property type="evidence" value="ECO:0007669"/>
    <property type="project" value="TreeGrafter"/>
</dbReference>
<evidence type="ECO:0000256" key="2">
    <source>
        <dbReference type="PROSITE-ProRule" id="PRU00176"/>
    </source>
</evidence>
<feature type="domain" description="RRM" evidence="4">
    <location>
        <begin position="78"/>
        <end position="171"/>
    </location>
</feature>
<dbReference type="PANTHER" id="PTHR19965">
    <property type="entry name" value="RNA AND EXPORT FACTOR BINDING PROTEIN"/>
    <property type="match status" value="1"/>
</dbReference>
<dbReference type="InterPro" id="IPR012677">
    <property type="entry name" value="Nucleotide-bd_a/b_plait_sf"/>
</dbReference>
<dbReference type="EMBL" id="JACGCM010001752">
    <property type="protein sequence ID" value="KAF6150221.1"/>
    <property type="molecule type" value="Genomic_DNA"/>
</dbReference>
<dbReference type="SUPFAM" id="SSF54928">
    <property type="entry name" value="RNA-binding domain, RBD"/>
    <property type="match status" value="1"/>
</dbReference>
<feature type="region of interest" description="Disordered" evidence="3">
    <location>
        <begin position="207"/>
        <end position="271"/>
    </location>
</feature>
<evidence type="ECO:0000259" key="4">
    <source>
        <dbReference type="PROSITE" id="PS50102"/>
    </source>
</evidence>
<evidence type="ECO:0000256" key="3">
    <source>
        <dbReference type="SAM" id="MobiDB-lite"/>
    </source>
</evidence>
<dbReference type="Gene3D" id="3.30.70.330">
    <property type="match status" value="1"/>
</dbReference>
<dbReference type="InterPro" id="IPR000504">
    <property type="entry name" value="RRM_dom"/>
</dbReference>
<evidence type="ECO:0000313" key="5">
    <source>
        <dbReference type="EMBL" id="KAF6150221.1"/>
    </source>
</evidence>
<protein>
    <recommendedName>
        <fullName evidence="4">RRM domain-containing protein</fullName>
    </recommendedName>
</protein>
<feature type="region of interest" description="Disordered" evidence="3">
    <location>
        <begin position="1"/>
        <end position="55"/>
    </location>
</feature>
<evidence type="ECO:0000256" key="1">
    <source>
        <dbReference type="ARBA" id="ARBA00022884"/>
    </source>
</evidence>
<keyword evidence="6" id="KW-1185">Reference proteome</keyword>
<proteinExistence type="predicted"/>
<dbReference type="InterPro" id="IPR025715">
    <property type="entry name" value="FoP_C"/>
</dbReference>
<dbReference type="SMART" id="SM01218">
    <property type="entry name" value="FoP_duplication"/>
    <property type="match status" value="1"/>
</dbReference>
<feature type="compositionally biased region" description="Basic residues" evidence="3">
    <location>
        <begin position="15"/>
        <end position="29"/>
    </location>
</feature>
<dbReference type="OrthoDB" id="1049195at2759"/>
<evidence type="ECO:0000313" key="6">
    <source>
        <dbReference type="Proteomes" id="UP000541444"/>
    </source>
</evidence>
<dbReference type="AlphaFoldDB" id="A0A7J7M5P8"/>
<gene>
    <name evidence="5" type="ORF">GIB67_000095</name>
</gene>
<feature type="compositionally biased region" description="Basic and acidic residues" evidence="3">
    <location>
        <begin position="252"/>
        <end position="264"/>
    </location>
</feature>
<organism evidence="5 6">
    <name type="scientific">Kingdonia uniflora</name>
    <dbReference type="NCBI Taxonomy" id="39325"/>
    <lineage>
        <taxon>Eukaryota</taxon>
        <taxon>Viridiplantae</taxon>
        <taxon>Streptophyta</taxon>
        <taxon>Embryophyta</taxon>
        <taxon>Tracheophyta</taxon>
        <taxon>Spermatophyta</taxon>
        <taxon>Magnoliopsida</taxon>
        <taxon>Ranunculales</taxon>
        <taxon>Circaeasteraceae</taxon>
        <taxon>Kingdonia</taxon>
    </lineage>
</organism>
<reference evidence="5 6" key="1">
    <citation type="journal article" date="2020" name="IScience">
        <title>Genome Sequencing of the Endangered Kingdonia uniflora (Circaeasteraceae, Ranunculales) Reveals Potential Mechanisms of Evolutionary Specialization.</title>
        <authorList>
            <person name="Sun Y."/>
            <person name="Deng T."/>
            <person name="Zhang A."/>
            <person name="Moore M.J."/>
            <person name="Landis J.B."/>
            <person name="Lin N."/>
            <person name="Zhang H."/>
            <person name="Zhang X."/>
            <person name="Huang J."/>
            <person name="Zhang X."/>
            <person name="Sun H."/>
            <person name="Wang H."/>
        </authorList>
    </citation>
    <scope>NUCLEOTIDE SEQUENCE [LARGE SCALE GENOMIC DNA]</scope>
    <source>
        <strain evidence="5">TB1705</strain>
        <tissue evidence="5">Leaf</tissue>
    </source>
</reference>
<dbReference type="Pfam" id="PF13865">
    <property type="entry name" value="FoP_duplication"/>
    <property type="match status" value="1"/>
</dbReference>
<dbReference type="Pfam" id="PF00076">
    <property type="entry name" value="RRM_1"/>
    <property type="match status" value="1"/>
</dbReference>
<dbReference type="GO" id="GO:0006406">
    <property type="term" value="P:mRNA export from nucleus"/>
    <property type="evidence" value="ECO:0007669"/>
    <property type="project" value="TreeGrafter"/>
</dbReference>
<keyword evidence="1 2" id="KW-0694">RNA-binding</keyword>
<comment type="caution">
    <text evidence="5">The sequence shown here is derived from an EMBL/GenBank/DDBJ whole genome shotgun (WGS) entry which is preliminary data.</text>
</comment>
<dbReference type="PANTHER" id="PTHR19965:SF33">
    <property type="entry name" value="THO COMPLEX SUBUNIT 4D"/>
    <property type="match status" value="1"/>
</dbReference>
<dbReference type="InterPro" id="IPR035979">
    <property type="entry name" value="RBD_domain_sf"/>
</dbReference>
<feature type="compositionally biased region" description="Basic residues" evidence="3">
    <location>
        <begin position="238"/>
        <end position="248"/>
    </location>
</feature>
<name>A0A7J7M5P8_9MAGN</name>
<sequence length="271" mass="29271">METVLDMSLDDMIKKSKSRNQRGGRGRGKARPERVQGGTIGRGRGTRTFGRGKDVSRQHGMFEDSLLAAGYSGIETGTKLYVSNLDYGVTNEDIKELFSEVGDVKRYSVHYDSNGRPNLGNSYDYEQLWLSVPQGTAEVVYIRKSDALAAMKRYNGVQLDGKSMKIENIGTSLGLPVSGRVNLTGGANGRGKRTVVMASQGLGRARGSALANRGIGKSSRGAFQRGGRGRGAGSRSQSRGRGRGRKQPTVKSADELNKDLESYHAEAMNTS</sequence>